<evidence type="ECO:0000313" key="1">
    <source>
        <dbReference type="EMBL" id="KKK50867.1"/>
    </source>
</evidence>
<sequence>NVGSESSPMAVFVKGAINETDPDEQVHDLVSRQVPEVALPEVVRTQFLDSAQANNNSVYSSDLELSDDSNINFGNFDYVGKPNGQTADLTVDGVVYIDGDLTISKKDIEYFHTTTPNKATIFVNGKMIIESQILSNATYPTDSVLAFVNEDRAGIDDDIFVDVQGGKTKKIKAFLYSGGRITINKQITINGTIMATWLQLNQVPNLIAPSESAKDNFPTLFPGKDLAFLITANWREVTVAP</sequence>
<dbReference type="EMBL" id="LAZR01067801">
    <property type="protein sequence ID" value="KKK50867.1"/>
    <property type="molecule type" value="Genomic_DNA"/>
</dbReference>
<reference evidence="1" key="1">
    <citation type="journal article" date="2015" name="Nature">
        <title>Complex archaea that bridge the gap between prokaryotes and eukaryotes.</title>
        <authorList>
            <person name="Spang A."/>
            <person name="Saw J.H."/>
            <person name="Jorgensen S.L."/>
            <person name="Zaremba-Niedzwiedzka K."/>
            <person name="Martijn J."/>
            <person name="Lind A.E."/>
            <person name="van Eijk R."/>
            <person name="Schleper C."/>
            <person name="Guy L."/>
            <person name="Ettema T.J."/>
        </authorList>
    </citation>
    <scope>NUCLEOTIDE SEQUENCE</scope>
</reference>
<gene>
    <name evidence="1" type="ORF">LCGC14_3120720</name>
</gene>
<organism evidence="1">
    <name type="scientific">marine sediment metagenome</name>
    <dbReference type="NCBI Taxonomy" id="412755"/>
    <lineage>
        <taxon>unclassified sequences</taxon>
        <taxon>metagenomes</taxon>
        <taxon>ecological metagenomes</taxon>
    </lineage>
</organism>
<proteinExistence type="predicted"/>
<comment type="caution">
    <text evidence="1">The sequence shown here is derived from an EMBL/GenBank/DDBJ whole genome shotgun (WGS) entry which is preliminary data.</text>
</comment>
<accession>A0A0F8W2E9</accession>
<name>A0A0F8W2E9_9ZZZZ</name>
<dbReference type="AlphaFoldDB" id="A0A0F8W2E9"/>
<protein>
    <submittedName>
        <fullName evidence="1">Uncharacterized protein</fullName>
    </submittedName>
</protein>
<feature type="non-terminal residue" evidence="1">
    <location>
        <position position="1"/>
    </location>
</feature>